<keyword evidence="2" id="KW-0472">Membrane</keyword>
<evidence type="ECO:0000256" key="2">
    <source>
        <dbReference type="SAM" id="Phobius"/>
    </source>
</evidence>
<keyword evidence="2" id="KW-0812">Transmembrane</keyword>
<keyword evidence="2" id="KW-1133">Transmembrane helix</keyword>
<keyword evidence="4" id="KW-1185">Reference proteome</keyword>
<evidence type="ECO:0000313" key="3">
    <source>
        <dbReference type="EMBL" id="GFZ79621.1"/>
    </source>
</evidence>
<comment type="caution">
    <text evidence="3">The sequence shown here is derived from an EMBL/GenBank/DDBJ whole genome shotgun (WGS) entry which is preliminary data.</text>
</comment>
<gene>
    <name evidence="3" type="ORF">GCM10019071_05490</name>
</gene>
<accession>A0ABQ1EN78</accession>
<name>A0ABQ1EN78_SPHSA</name>
<reference evidence="4" key="1">
    <citation type="journal article" date="2019" name="Int. J. Syst. Evol. Microbiol.">
        <title>The Global Catalogue of Microorganisms (GCM) 10K type strain sequencing project: providing services to taxonomists for standard genome sequencing and annotation.</title>
        <authorList>
            <consortium name="The Broad Institute Genomics Platform"/>
            <consortium name="The Broad Institute Genome Sequencing Center for Infectious Disease"/>
            <person name="Wu L."/>
            <person name="Ma J."/>
        </authorList>
    </citation>
    <scope>NUCLEOTIDE SEQUENCE [LARGE SCALE GENOMIC DNA]</scope>
    <source>
        <strain evidence="4">CCM 7327</strain>
    </source>
</reference>
<feature type="transmembrane region" description="Helical" evidence="2">
    <location>
        <begin position="104"/>
        <end position="125"/>
    </location>
</feature>
<feature type="region of interest" description="Disordered" evidence="1">
    <location>
        <begin position="57"/>
        <end position="99"/>
    </location>
</feature>
<evidence type="ECO:0000313" key="4">
    <source>
        <dbReference type="Proteomes" id="UP000628109"/>
    </source>
</evidence>
<protein>
    <submittedName>
        <fullName evidence="3">Uncharacterized protein</fullName>
    </submittedName>
</protein>
<dbReference type="EMBL" id="BMDU01000001">
    <property type="protein sequence ID" value="GFZ79621.1"/>
    <property type="molecule type" value="Genomic_DNA"/>
</dbReference>
<feature type="compositionally biased region" description="Pro residues" evidence="1">
    <location>
        <begin position="62"/>
        <end position="75"/>
    </location>
</feature>
<dbReference type="Proteomes" id="UP000628109">
    <property type="component" value="Unassembled WGS sequence"/>
</dbReference>
<evidence type="ECO:0000256" key="1">
    <source>
        <dbReference type="SAM" id="MobiDB-lite"/>
    </source>
</evidence>
<proteinExistence type="predicted"/>
<sequence>MDRSSRVSRLSLTTFAALWSAVKEQDDGRGPNAFRPGIGNFTRVSWFSTANFQGDIMTHKPAIPPASTPPYPAHPAPHAESTQADPPFANADKSGCQDKSPASVTALGAAIGIGSAAIVAALLYAKRRKA</sequence>
<organism evidence="3 4">
    <name type="scientific">Sphingobium fuliginis (strain ATCC 27551)</name>
    <dbReference type="NCBI Taxonomy" id="336203"/>
    <lineage>
        <taxon>Bacteria</taxon>
        <taxon>Pseudomonadati</taxon>
        <taxon>Pseudomonadota</taxon>
        <taxon>Alphaproteobacteria</taxon>
        <taxon>Sphingomonadales</taxon>
        <taxon>Sphingomonadaceae</taxon>
        <taxon>Sphingobium</taxon>
    </lineage>
</organism>